<gene>
    <name evidence="1" type="ORF">KI387_026013</name>
</gene>
<evidence type="ECO:0000313" key="2">
    <source>
        <dbReference type="Proteomes" id="UP000824469"/>
    </source>
</evidence>
<dbReference type="AlphaFoldDB" id="A0AA38FXT4"/>
<dbReference type="Proteomes" id="UP000824469">
    <property type="component" value="Unassembled WGS sequence"/>
</dbReference>
<reference evidence="1 2" key="1">
    <citation type="journal article" date="2021" name="Nat. Plants">
        <title>The Taxus genome provides insights into paclitaxel biosynthesis.</title>
        <authorList>
            <person name="Xiong X."/>
            <person name="Gou J."/>
            <person name="Liao Q."/>
            <person name="Li Y."/>
            <person name="Zhou Q."/>
            <person name="Bi G."/>
            <person name="Li C."/>
            <person name="Du R."/>
            <person name="Wang X."/>
            <person name="Sun T."/>
            <person name="Guo L."/>
            <person name="Liang H."/>
            <person name="Lu P."/>
            <person name="Wu Y."/>
            <person name="Zhang Z."/>
            <person name="Ro D.K."/>
            <person name="Shang Y."/>
            <person name="Huang S."/>
            <person name="Yan J."/>
        </authorList>
    </citation>
    <scope>NUCLEOTIDE SEQUENCE [LARGE SCALE GENOMIC DNA]</scope>
    <source>
        <strain evidence="1">Ta-2019</strain>
    </source>
</reference>
<name>A0AA38FXT4_TAXCH</name>
<protein>
    <submittedName>
        <fullName evidence="1">Uncharacterized protein</fullName>
    </submittedName>
</protein>
<proteinExistence type="predicted"/>
<feature type="non-terminal residue" evidence="1">
    <location>
        <position position="1"/>
    </location>
</feature>
<dbReference type="EMBL" id="JAHRHJ020000006">
    <property type="protein sequence ID" value="KAH9310978.1"/>
    <property type="molecule type" value="Genomic_DNA"/>
</dbReference>
<evidence type="ECO:0000313" key="1">
    <source>
        <dbReference type="EMBL" id="KAH9310978.1"/>
    </source>
</evidence>
<comment type="caution">
    <text evidence="1">The sequence shown here is derived from an EMBL/GenBank/DDBJ whole genome shotgun (WGS) entry which is preliminary data.</text>
</comment>
<keyword evidence="2" id="KW-1185">Reference proteome</keyword>
<organism evidence="1 2">
    <name type="scientific">Taxus chinensis</name>
    <name type="common">Chinese yew</name>
    <name type="synonym">Taxus wallichiana var. chinensis</name>
    <dbReference type="NCBI Taxonomy" id="29808"/>
    <lineage>
        <taxon>Eukaryota</taxon>
        <taxon>Viridiplantae</taxon>
        <taxon>Streptophyta</taxon>
        <taxon>Embryophyta</taxon>
        <taxon>Tracheophyta</taxon>
        <taxon>Spermatophyta</taxon>
        <taxon>Pinopsida</taxon>
        <taxon>Pinidae</taxon>
        <taxon>Conifers II</taxon>
        <taxon>Cupressales</taxon>
        <taxon>Taxaceae</taxon>
        <taxon>Taxus</taxon>
    </lineage>
</organism>
<feature type="non-terminal residue" evidence="1">
    <location>
        <position position="90"/>
    </location>
</feature>
<sequence>LRLRLRLLRFDGSDKLQYDSENLLPGETTVLEDSDIQSVGIDSEKTCISPSEAELSPVQRLPFSEIGNVDIVSTMLNDISCQEKKRGDLL</sequence>
<accession>A0AA38FXT4</accession>